<dbReference type="Pfam" id="PF22815">
    <property type="entry name" value="CatAgl_D1"/>
    <property type="match status" value="1"/>
</dbReference>
<dbReference type="Pfam" id="PF22816">
    <property type="entry name" value="CatAgl_D2"/>
    <property type="match status" value="1"/>
</dbReference>
<dbReference type="InterPro" id="IPR011050">
    <property type="entry name" value="Pectin_lyase_fold/virulence"/>
</dbReference>
<proteinExistence type="predicted"/>
<organism evidence="5 6">
    <name type="scientific">Polyangium jinanense</name>
    <dbReference type="NCBI Taxonomy" id="2829994"/>
    <lineage>
        <taxon>Bacteria</taxon>
        <taxon>Pseudomonadati</taxon>
        <taxon>Myxococcota</taxon>
        <taxon>Polyangia</taxon>
        <taxon>Polyangiales</taxon>
        <taxon>Polyangiaceae</taxon>
        <taxon>Polyangium</taxon>
    </lineage>
</organism>
<evidence type="ECO:0000256" key="2">
    <source>
        <dbReference type="SAM" id="SignalP"/>
    </source>
</evidence>
<evidence type="ECO:0008006" key="7">
    <source>
        <dbReference type="Google" id="ProtNLM"/>
    </source>
</evidence>
<keyword evidence="6" id="KW-1185">Reference proteome</keyword>
<feature type="domain" description="Alpha-1,3-glucanase catalytic" evidence="4">
    <location>
        <begin position="285"/>
        <end position="568"/>
    </location>
</feature>
<accession>A0A9X3X501</accession>
<name>A0A9X3X501_9BACT</name>
<feature type="compositionally biased region" description="Gly residues" evidence="1">
    <location>
        <begin position="39"/>
        <end position="84"/>
    </location>
</feature>
<dbReference type="CDD" id="cd14490">
    <property type="entry name" value="CBM6-CBM35-CBM36_like_1"/>
    <property type="match status" value="1"/>
</dbReference>
<dbReference type="AlphaFoldDB" id="A0A9X3X501"/>
<evidence type="ECO:0000313" key="5">
    <source>
        <dbReference type="EMBL" id="MDC3981536.1"/>
    </source>
</evidence>
<dbReference type="Gene3D" id="2.60.120.260">
    <property type="entry name" value="Galactose-binding domain-like"/>
    <property type="match status" value="1"/>
</dbReference>
<feature type="region of interest" description="Disordered" evidence="1">
    <location>
        <begin position="32"/>
        <end position="85"/>
    </location>
</feature>
<feature type="chain" id="PRO_5040905806" description="Pectate lyase superfamily protein domain-containing protein" evidence="2">
    <location>
        <begin position="29"/>
        <end position="614"/>
    </location>
</feature>
<reference evidence="5 6" key="1">
    <citation type="submission" date="2021-04" db="EMBL/GenBank/DDBJ databases">
        <title>Genome analysis of Polyangium sp.</title>
        <authorList>
            <person name="Li Y."/>
            <person name="Wang J."/>
        </authorList>
    </citation>
    <scope>NUCLEOTIDE SEQUENCE [LARGE SCALE GENOMIC DNA]</scope>
    <source>
        <strain evidence="5 6">SDU14</strain>
    </source>
</reference>
<dbReference type="Gene3D" id="2.160.20.10">
    <property type="entry name" value="Single-stranded right-handed beta-helix, Pectin lyase-like"/>
    <property type="match status" value="1"/>
</dbReference>
<dbReference type="InterPro" id="IPR055149">
    <property type="entry name" value="Agl_cat_D2"/>
</dbReference>
<gene>
    <name evidence="5" type="ORF">KEG57_13570</name>
</gene>
<dbReference type="SUPFAM" id="SSF51126">
    <property type="entry name" value="Pectin lyase-like"/>
    <property type="match status" value="1"/>
</dbReference>
<protein>
    <recommendedName>
        <fullName evidence="7">Pectate lyase superfamily protein domain-containing protein</fullName>
    </recommendedName>
</protein>
<feature type="signal peptide" evidence="2">
    <location>
        <begin position="1"/>
        <end position="28"/>
    </location>
</feature>
<dbReference type="EMBL" id="JAGTJJ010000005">
    <property type="protein sequence ID" value="MDC3981536.1"/>
    <property type="molecule type" value="Genomic_DNA"/>
</dbReference>
<dbReference type="InterPro" id="IPR006626">
    <property type="entry name" value="PbH1"/>
</dbReference>
<sequence>MKTRALSSSTFGFIVAVGMGFLANVACSADPDPPAGNGETTGSGGTGGGAGGTGGEAGSAGAGGQSVGSGGAGGQPPGPSGGGAAAPFVEYEAEVMETNGVVLEPTRAFTQVASEASGRQAVRLSKVGDYVRFKNQSASNSIVVRYSIPDGGSDLWTTLSVYVNDEFRHKLAVTSRYSWTYGDHNHFNQPDQNDPALGVPHHFFDESRALLSDIPAGATVMLRKDASDAAAEYVIDLVDMEAVAPPLPKPQGFLSLIDDCGATPNDGSDDSAALQHCIDRVQGEGHPGLYLPPGEFRSLSKPLSLSNITVRGAGMWHTTISGYFARFDCWGNNCKYHDFSVFGDTILRKDDSPENAFGGNGSSGALLENIWIEHVKVGYWTGADTNGLVVRNCRMRNLFADAVNFYGGTSNSVVEYTHARNTGDDAFASWSPADRALNRKNVFRKNLVQVPWMANCFGIYGGEDISVEDNVCADVVQYPGILIARQFNSHPFSGMTRIERNSLIRAGGSAYNEEHGAFKLHAAQGVLQHVTVNDLEIIEPTHSGIHVEGPAAMDSIWFNKVDIKKPRTAAFHLSPGSNGAMDAAYVVATEAPVGVNDQSQGQFKILPGAGNAGW</sequence>
<evidence type="ECO:0000259" key="3">
    <source>
        <dbReference type="Pfam" id="PF22815"/>
    </source>
</evidence>
<dbReference type="SMART" id="SM00710">
    <property type="entry name" value="PbH1"/>
    <property type="match status" value="5"/>
</dbReference>
<dbReference type="InterPro" id="IPR033801">
    <property type="entry name" value="CBM6-CBM35-CBM36-like_1"/>
</dbReference>
<dbReference type="InterPro" id="IPR012334">
    <property type="entry name" value="Pectin_lyas_fold"/>
</dbReference>
<feature type="domain" description="CBM6/CBM35/CBM36-like 1" evidence="3">
    <location>
        <begin position="87"/>
        <end position="243"/>
    </location>
</feature>
<comment type="caution">
    <text evidence="5">The sequence shown here is derived from an EMBL/GenBank/DDBJ whole genome shotgun (WGS) entry which is preliminary data.</text>
</comment>
<evidence type="ECO:0000313" key="6">
    <source>
        <dbReference type="Proteomes" id="UP001151081"/>
    </source>
</evidence>
<keyword evidence="2" id="KW-0732">Signal</keyword>
<dbReference type="RefSeq" id="WP_272420205.1">
    <property type="nucleotide sequence ID" value="NZ_JAGTJJ010000005.1"/>
</dbReference>
<evidence type="ECO:0000259" key="4">
    <source>
        <dbReference type="Pfam" id="PF22816"/>
    </source>
</evidence>
<dbReference type="Proteomes" id="UP001151081">
    <property type="component" value="Unassembled WGS sequence"/>
</dbReference>
<evidence type="ECO:0000256" key="1">
    <source>
        <dbReference type="SAM" id="MobiDB-lite"/>
    </source>
</evidence>